<dbReference type="Proteomes" id="UP000676246">
    <property type="component" value="Unassembled WGS sequence"/>
</dbReference>
<evidence type="ECO:0000259" key="4">
    <source>
        <dbReference type="Pfam" id="PF05193"/>
    </source>
</evidence>
<dbReference type="InterPro" id="IPR006311">
    <property type="entry name" value="TAT_signal"/>
</dbReference>
<accession>A0A940YFM3</accession>
<reference evidence="5 6" key="1">
    <citation type="submission" date="2021-04" db="EMBL/GenBank/DDBJ databases">
        <title>The genome sequence of Ideonella sp. 3Y2.</title>
        <authorList>
            <person name="Liu Y."/>
        </authorList>
    </citation>
    <scope>NUCLEOTIDE SEQUENCE [LARGE SCALE GENOMIC DNA]</scope>
    <source>
        <strain evidence="5 6">3Y2</strain>
    </source>
</reference>
<evidence type="ECO:0000313" key="6">
    <source>
        <dbReference type="Proteomes" id="UP000676246"/>
    </source>
</evidence>
<name>A0A940YFM3_9BURK</name>
<sequence>MPCFDRRQLLAGLAGAPLASLAGGSALAATPLAVPPLPLRQRRLANGLQVISLRAGGVGTVAINVWYRVGGKDDPEGRSGFAHLFEHLMFKGSAHMLPEQFDRLTEDVGGENNAFTAEDVTAYHAVVPSHHLERILWAEADRLASLRLDEANFRSERAVVQEEFRQRVLAEPYGRLFNAIPAAAYQRHPYRRPVIGSIEDLDAATLDDVRRFHATYYRPDNAVLIVTGDFDPAQLDAWVDRYFAPIARPATPVPRVDVAEPVWRSSRRQAVTGPSVPLPAVVAIWQGPKAGHPDVAALSVTQALLSSGESSRLNQSLVYRQRIAQAAAFQADPHTDAGAIFAYAIAAGRSTPQQLLPPLLAELRRLAQGPIPAEELDKVKTQMLTASLGARQSAQGLAEAIGWAVIHRNDPEAINRELAELQAVTAADVQRVLRQYVLGRPSTVLHYTQGRSARPRTPTRQESR</sequence>
<dbReference type="InterPro" id="IPR011765">
    <property type="entry name" value="Pept_M16_N"/>
</dbReference>
<protein>
    <submittedName>
        <fullName evidence="5">Insulinase family protein</fullName>
    </submittedName>
</protein>
<organism evidence="5 6">
    <name type="scientific">Ideonella alba</name>
    <dbReference type="NCBI Taxonomy" id="2824118"/>
    <lineage>
        <taxon>Bacteria</taxon>
        <taxon>Pseudomonadati</taxon>
        <taxon>Pseudomonadota</taxon>
        <taxon>Betaproteobacteria</taxon>
        <taxon>Burkholderiales</taxon>
        <taxon>Sphaerotilaceae</taxon>
        <taxon>Ideonella</taxon>
    </lineage>
</organism>
<dbReference type="EMBL" id="JAGQDD010000001">
    <property type="protein sequence ID" value="MBQ0929099.1"/>
    <property type="molecule type" value="Genomic_DNA"/>
</dbReference>
<keyword evidence="2" id="KW-0732">Signal</keyword>
<evidence type="ECO:0000256" key="2">
    <source>
        <dbReference type="SAM" id="SignalP"/>
    </source>
</evidence>
<dbReference type="SUPFAM" id="SSF63411">
    <property type="entry name" value="LuxS/MPP-like metallohydrolase"/>
    <property type="match status" value="2"/>
</dbReference>
<dbReference type="PANTHER" id="PTHR11851:SF49">
    <property type="entry name" value="MITOCHONDRIAL-PROCESSING PEPTIDASE SUBUNIT ALPHA"/>
    <property type="match status" value="1"/>
</dbReference>
<dbReference type="InterPro" id="IPR007863">
    <property type="entry name" value="Peptidase_M16_C"/>
</dbReference>
<evidence type="ECO:0000259" key="3">
    <source>
        <dbReference type="Pfam" id="PF00675"/>
    </source>
</evidence>
<comment type="similarity">
    <text evidence="1">Belongs to the peptidase M16 family.</text>
</comment>
<dbReference type="RefSeq" id="WP_210851300.1">
    <property type="nucleotide sequence ID" value="NZ_JAGQDD010000001.1"/>
</dbReference>
<dbReference type="Pfam" id="PF05193">
    <property type="entry name" value="Peptidase_M16_C"/>
    <property type="match status" value="1"/>
</dbReference>
<proteinExistence type="inferred from homology"/>
<dbReference type="InterPro" id="IPR050361">
    <property type="entry name" value="MPP/UQCRC_Complex"/>
</dbReference>
<feature type="chain" id="PRO_5037971938" evidence="2">
    <location>
        <begin position="29"/>
        <end position="464"/>
    </location>
</feature>
<dbReference type="GO" id="GO:0046872">
    <property type="term" value="F:metal ion binding"/>
    <property type="evidence" value="ECO:0007669"/>
    <property type="project" value="InterPro"/>
</dbReference>
<dbReference type="Gene3D" id="3.30.830.10">
    <property type="entry name" value="Metalloenzyme, LuxS/M16 peptidase-like"/>
    <property type="match status" value="2"/>
</dbReference>
<gene>
    <name evidence="5" type="ORF">KAK03_01280</name>
</gene>
<dbReference type="PANTHER" id="PTHR11851">
    <property type="entry name" value="METALLOPROTEASE"/>
    <property type="match status" value="1"/>
</dbReference>
<dbReference type="Pfam" id="PF00675">
    <property type="entry name" value="Peptidase_M16"/>
    <property type="match status" value="1"/>
</dbReference>
<feature type="domain" description="Peptidase M16 C-terminal" evidence="4">
    <location>
        <begin position="204"/>
        <end position="383"/>
    </location>
</feature>
<dbReference type="InterPro" id="IPR011249">
    <property type="entry name" value="Metalloenz_LuxS/M16"/>
</dbReference>
<evidence type="ECO:0000313" key="5">
    <source>
        <dbReference type="EMBL" id="MBQ0929099.1"/>
    </source>
</evidence>
<keyword evidence="6" id="KW-1185">Reference proteome</keyword>
<feature type="signal peptide" evidence="2">
    <location>
        <begin position="1"/>
        <end position="28"/>
    </location>
</feature>
<evidence type="ECO:0000256" key="1">
    <source>
        <dbReference type="ARBA" id="ARBA00007261"/>
    </source>
</evidence>
<comment type="caution">
    <text evidence="5">The sequence shown here is derived from an EMBL/GenBank/DDBJ whole genome shotgun (WGS) entry which is preliminary data.</text>
</comment>
<dbReference type="AlphaFoldDB" id="A0A940YFM3"/>
<dbReference type="PROSITE" id="PS51318">
    <property type="entry name" value="TAT"/>
    <property type="match status" value="1"/>
</dbReference>
<feature type="domain" description="Peptidase M16 N-terminal" evidence="3">
    <location>
        <begin position="59"/>
        <end position="196"/>
    </location>
</feature>